<comment type="caution">
    <text evidence="1">The sequence shown here is derived from an EMBL/GenBank/DDBJ whole genome shotgun (WGS) entry which is preliminary data.</text>
</comment>
<name>A0A327T2S0_9SPHI</name>
<protein>
    <submittedName>
        <fullName evidence="1">Uncharacterized protein</fullName>
    </submittedName>
</protein>
<dbReference type="EMBL" id="QLLR01000002">
    <property type="protein sequence ID" value="RAJ35448.1"/>
    <property type="molecule type" value="Genomic_DNA"/>
</dbReference>
<evidence type="ECO:0000313" key="2">
    <source>
        <dbReference type="Proteomes" id="UP000249754"/>
    </source>
</evidence>
<dbReference type="Proteomes" id="UP000249754">
    <property type="component" value="Unassembled WGS sequence"/>
</dbReference>
<accession>A0A327T2S0</accession>
<dbReference type="AlphaFoldDB" id="A0A327T2S0"/>
<organism evidence="1 2">
    <name type="scientific">Pedobacter cryoconitis</name>
    <dbReference type="NCBI Taxonomy" id="188932"/>
    <lineage>
        <taxon>Bacteria</taxon>
        <taxon>Pseudomonadati</taxon>
        <taxon>Bacteroidota</taxon>
        <taxon>Sphingobacteriia</taxon>
        <taxon>Sphingobacteriales</taxon>
        <taxon>Sphingobacteriaceae</taxon>
        <taxon>Pedobacter</taxon>
    </lineage>
</organism>
<gene>
    <name evidence="1" type="ORF">LY11_00691</name>
</gene>
<reference evidence="1 2" key="1">
    <citation type="submission" date="2018-06" db="EMBL/GenBank/DDBJ databases">
        <title>Genomic Encyclopedia of Archaeal and Bacterial Type Strains, Phase II (KMG-II): from individual species to whole genera.</title>
        <authorList>
            <person name="Goeker M."/>
        </authorList>
    </citation>
    <scope>NUCLEOTIDE SEQUENCE [LARGE SCALE GENOMIC DNA]</scope>
    <source>
        <strain evidence="1 2">DSM 14825</strain>
    </source>
</reference>
<evidence type="ECO:0000313" key="1">
    <source>
        <dbReference type="EMBL" id="RAJ35448.1"/>
    </source>
</evidence>
<sequence>MARSWYAYDGMGNPFLTNSYNFTFIKPACLHGCKICAIYATGTGNSPSVLSGNIRSYIINMMVLPVAQPAEPAGIKIYVYGKNC</sequence>
<proteinExistence type="predicted"/>